<keyword evidence="3" id="KW-1185">Reference proteome</keyword>
<organism evidence="2 3">
    <name type="scientific">Schistosoma mattheei</name>
    <dbReference type="NCBI Taxonomy" id="31246"/>
    <lineage>
        <taxon>Eukaryota</taxon>
        <taxon>Metazoa</taxon>
        <taxon>Spiralia</taxon>
        <taxon>Lophotrochozoa</taxon>
        <taxon>Platyhelminthes</taxon>
        <taxon>Trematoda</taxon>
        <taxon>Digenea</taxon>
        <taxon>Strigeidida</taxon>
        <taxon>Schistosomatoidea</taxon>
        <taxon>Schistosomatidae</taxon>
        <taxon>Schistosoma</taxon>
    </lineage>
</organism>
<gene>
    <name evidence="2" type="ORF">SMTD_LOCUS15148</name>
</gene>
<reference evidence="2 3" key="1">
    <citation type="submission" date="2018-11" db="EMBL/GenBank/DDBJ databases">
        <authorList>
            <consortium name="Pathogen Informatics"/>
        </authorList>
    </citation>
    <scope>NUCLEOTIDE SEQUENCE [LARGE SCALE GENOMIC DNA]</scope>
    <source>
        <strain>Denwood</strain>
        <strain evidence="3">Zambia</strain>
    </source>
</reference>
<evidence type="ECO:0000313" key="2">
    <source>
        <dbReference type="EMBL" id="VDP67816.1"/>
    </source>
</evidence>
<proteinExistence type="predicted"/>
<dbReference type="EMBL" id="UZAL01035487">
    <property type="protein sequence ID" value="VDP67816.1"/>
    <property type="molecule type" value="Genomic_DNA"/>
</dbReference>
<feature type="region of interest" description="Disordered" evidence="1">
    <location>
        <begin position="63"/>
        <end position="82"/>
    </location>
</feature>
<accession>A0A183PLB0</accession>
<dbReference type="AlphaFoldDB" id="A0A183PLB0"/>
<feature type="compositionally biased region" description="Basic residues" evidence="1">
    <location>
        <begin position="63"/>
        <end position="78"/>
    </location>
</feature>
<sequence>MLFREEQKALMGWESHGFRIIKESFKTKKDKAMNFIQCSASTNDSSEDDEYQFYEAAVDCRKVSRKGPNHPDRRPKRQSRVDNTGYEDIIIASLKNLEGQWKKLEPGEELQITKWWLSR</sequence>
<evidence type="ECO:0000256" key="1">
    <source>
        <dbReference type="SAM" id="MobiDB-lite"/>
    </source>
</evidence>
<name>A0A183PLB0_9TREM</name>
<protein>
    <submittedName>
        <fullName evidence="2">Uncharacterized protein</fullName>
    </submittedName>
</protein>
<dbReference type="Proteomes" id="UP000269396">
    <property type="component" value="Unassembled WGS sequence"/>
</dbReference>
<evidence type="ECO:0000313" key="3">
    <source>
        <dbReference type="Proteomes" id="UP000269396"/>
    </source>
</evidence>